<dbReference type="GO" id="GO:0046872">
    <property type="term" value="F:metal ion binding"/>
    <property type="evidence" value="ECO:0007669"/>
    <property type="project" value="UniProtKB-KW"/>
</dbReference>
<evidence type="ECO:0000259" key="6">
    <source>
        <dbReference type="Pfam" id="PF00557"/>
    </source>
</evidence>
<proteinExistence type="inferred from homology"/>
<keyword evidence="3" id="KW-0378">Hydrolase</keyword>
<evidence type="ECO:0000256" key="1">
    <source>
        <dbReference type="ARBA" id="ARBA00008766"/>
    </source>
</evidence>
<dbReference type="InterPro" id="IPR029149">
    <property type="entry name" value="Creatin/AminoP/Spt16_N"/>
</dbReference>
<dbReference type="InterPro" id="IPR032416">
    <property type="entry name" value="Peptidase_M24_C"/>
</dbReference>
<name>A0A0K8TXZ6_BACLA</name>
<dbReference type="FunFam" id="3.40.350.10:FF:000016">
    <property type="entry name" value="Xaa-Pro aminopeptidase"/>
    <property type="match status" value="1"/>
</dbReference>
<keyword evidence="2" id="KW-0479">Metal-binding</keyword>
<dbReference type="SUPFAM" id="SSF53092">
    <property type="entry name" value="Creatinase/prolidase N-terminal domain"/>
    <property type="match status" value="1"/>
</dbReference>
<gene>
    <name evidence="9" type="primary">XPNPEP2_6</name>
    <name evidence="9" type="ORF">c2_g1_i9</name>
</gene>
<dbReference type="OrthoDB" id="9995434at2759"/>
<evidence type="ECO:0000313" key="9">
    <source>
        <dbReference type="EMBL" id="JAI19153.1"/>
    </source>
</evidence>
<dbReference type="Gene3D" id="3.90.230.10">
    <property type="entry name" value="Creatinase/methionine aminopeptidase superfamily"/>
    <property type="match status" value="1"/>
</dbReference>
<evidence type="ECO:0000259" key="8">
    <source>
        <dbReference type="Pfam" id="PF16188"/>
    </source>
</evidence>
<feature type="domain" description="Peptidase M24" evidence="6">
    <location>
        <begin position="397"/>
        <end position="610"/>
    </location>
</feature>
<dbReference type="AlphaFoldDB" id="A0A0K8TXZ6"/>
<feature type="region of interest" description="Disordered" evidence="4">
    <location>
        <begin position="1"/>
        <end position="22"/>
    </location>
</feature>
<reference evidence="9" key="1">
    <citation type="submission" date="2015-06" db="EMBL/GenBank/DDBJ databases">
        <authorList>
            <person name="Hoefler B.C."/>
            <person name="Straight P.D."/>
        </authorList>
    </citation>
    <scope>NUCLEOTIDE SEQUENCE</scope>
</reference>
<dbReference type="Gene3D" id="3.40.350.10">
    <property type="entry name" value="Creatinase/prolidase N-terminal domain"/>
    <property type="match status" value="2"/>
</dbReference>
<accession>A0A0K8TXZ6</accession>
<evidence type="ECO:0000256" key="4">
    <source>
        <dbReference type="SAM" id="MobiDB-lite"/>
    </source>
</evidence>
<dbReference type="Pfam" id="PF01321">
    <property type="entry name" value="Creatinase_N"/>
    <property type="match status" value="1"/>
</dbReference>
<dbReference type="GO" id="GO:0004177">
    <property type="term" value="F:aminopeptidase activity"/>
    <property type="evidence" value="ECO:0007669"/>
    <property type="project" value="UniProtKB-KW"/>
</dbReference>
<evidence type="ECO:0000256" key="5">
    <source>
        <dbReference type="SAM" id="Phobius"/>
    </source>
</evidence>
<dbReference type="InterPro" id="IPR000587">
    <property type="entry name" value="Creatinase_N"/>
</dbReference>
<organism evidence="9">
    <name type="scientific">Bactrocera latifrons</name>
    <name type="common">Malaysian fruit fly</name>
    <name type="synonym">Chaetodacus latifrons</name>
    <dbReference type="NCBI Taxonomy" id="174628"/>
    <lineage>
        <taxon>Eukaryota</taxon>
        <taxon>Metazoa</taxon>
        <taxon>Ecdysozoa</taxon>
        <taxon>Arthropoda</taxon>
        <taxon>Hexapoda</taxon>
        <taxon>Insecta</taxon>
        <taxon>Pterygota</taxon>
        <taxon>Neoptera</taxon>
        <taxon>Endopterygota</taxon>
        <taxon>Diptera</taxon>
        <taxon>Brachycera</taxon>
        <taxon>Muscomorpha</taxon>
        <taxon>Tephritoidea</taxon>
        <taxon>Tephritidae</taxon>
        <taxon>Bactrocera</taxon>
        <taxon>Bactrocera</taxon>
    </lineage>
</organism>
<feature type="transmembrane region" description="Helical" evidence="5">
    <location>
        <begin position="708"/>
        <end position="730"/>
    </location>
</feature>
<protein>
    <submittedName>
        <fullName evidence="9">Xaa-Pro aminopeptidase 2</fullName>
    </submittedName>
</protein>
<dbReference type="InterPro" id="IPR000994">
    <property type="entry name" value="Pept_M24"/>
</dbReference>
<feature type="domain" description="Creatinase N-terminal" evidence="7">
    <location>
        <begin position="88"/>
        <end position="208"/>
    </location>
</feature>
<evidence type="ECO:0000259" key="7">
    <source>
        <dbReference type="Pfam" id="PF01321"/>
    </source>
</evidence>
<keyword evidence="5" id="KW-1133">Transmembrane helix</keyword>
<dbReference type="Pfam" id="PF00557">
    <property type="entry name" value="Peptidase_M24"/>
    <property type="match status" value="1"/>
</dbReference>
<dbReference type="InterPro" id="IPR036005">
    <property type="entry name" value="Creatinase/aminopeptidase-like"/>
</dbReference>
<sequence length="731" mass="84062">MSSNNNNNININSNSNGNSSWSRHSAKMSTAKWIWRLALSILVVLVTSAAANEPTGYFREVCKYRKGKLLRPVTEYRQRLHALREQMKIRSSLRGLEIDAYILPPYDEHLNQELAENDKRVQYLTGFTGIGAFAVVTARSAAVWVDNRYVQQADAEIDCEWELYRLNDTVTITGWLSAKLYANQRVGADPHLVPHYLWMRWERELGNRLLVLSRVNNNLLDMIWVDRPPASNFTIRVQELQFAGDKWEFKVDQLRMKLQKFSCNAMIVTSLTEIAYLLNIRGLDLPYTPVVKSYLIVSHDEIFFYVDHSKMTQGIDFHLRTDCYNERCVKIREYNKVWSDLRTYAQIWKRVLVPGPCVNEEGASEAVYAALPSNIVYIEASPIIFMRAQKTPEEQRGMREAHVRDAAAICEAMSILENRFFIEQWTEEKVKYEIDRSRLSQNNARGLSKRSVVAFGEHSALPYYISSNVTDIEVTDQSLLVIESGGQYYEGTTDVSRTFIFGEPTADMKRAYTNVLAGMLELAKLRFPSNLRASGLDVLVRRLEWENMVDYPQTTGSGIGAYGAVKEPPISIAYGEEGSHRFLEGYFFSSEAGFYRPFEFGVRLKNVLEVVDTGKTHPNGMKFLEFRHVTLVPFEPKLIDPTLLNAMEKRYLNEYNAKVREYVGDELKRQGNMQAFHWMMNKTRHIREYLPEEDYRAARGAGNRTRSFLTVTVPALLLGLTVLGSFLKWLL</sequence>
<evidence type="ECO:0000256" key="3">
    <source>
        <dbReference type="ARBA" id="ARBA00022801"/>
    </source>
</evidence>
<keyword evidence="9" id="KW-0031">Aminopeptidase</keyword>
<dbReference type="PANTHER" id="PTHR43763">
    <property type="entry name" value="XAA-PRO AMINOPEPTIDASE 1"/>
    <property type="match status" value="1"/>
</dbReference>
<dbReference type="Pfam" id="PF16188">
    <property type="entry name" value="Peptidase_M24_C"/>
    <property type="match status" value="1"/>
</dbReference>
<keyword evidence="5" id="KW-0472">Membrane</keyword>
<dbReference type="InterPro" id="IPR050422">
    <property type="entry name" value="X-Pro_aminopeptidase_P"/>
</dbReference>
<dbReference type="Pfam" id="PF16189">
    <property type="entry name" value="Creatinase_N_2"/>
    <property type="match status" value="1"/>
</dbReference>
<dbReference type="EMBL" id="GDHF01033161">
    <property type="protein sequence ID" value="JAI19153.1"/>
    <property type="molecule type" value="Transcribed_RNA"/>
</dbReference>
<dbReference type="FunFam" id="3.90.230.10:FF:000009">
    <property type="entry name" value="xaa-Pro aminopeptidase 2"/>
    <property type="match status" value="1"/>
</dbReference>
<comment type="similarity">
    <text evidence="1">Belongs to the peptidase M24B family.</text>
</comment>
<keyword evidence="5" id="KW-0812">Transmembrane</keyword>
<keyword evidence="9" id="KW-0645">Protease</keyword>
<dbReference type="GO" id="GO:0005737">
    <property type="term" value="C:cytoplasm"/>
    <property type="evidence" value="ECO:0007669"/>
    <property type="project" value="UniProtKB-ARBA"/>
</dbReference>
<evidence type="ECO:0000256" key="2">
    <source>
        <dbReference type="ARBA" id="ARBA00022723"/>
    </source>
</evidence>
<feature type="domain" description="Peptidase M24 C-terminal" evidence="8">
    <location>
        <begin position="622"/>
        <end position="686"/>
    </location>
</feature>
<dbReference type="SUPFAM" id="SSF55920">
    <property type="entry name" value="Creatinase/aminopeptidase"/>
    <property type="match status" value="1"/>
</dbReference>
<feature type="compositionally biased region" description="Low complexity" evidence="4">
    <location>
        <begin position="1"/>
        <end position="20"/>
    </location>
</feature>
<dbReference type="PANTHER" id="PTHR43763:SF6">
    <property type="entry name" value="XAA-PRO AMINOPEPTIDASE 1"/>
    <property type="match status" value="1"/>
</dbReference>